<evidence type="ECO:0000256" key="1">
    <source>
        <dbReference type="SAM" id="MobiDB-lite"/>
    </source>
</evidence>
<dbReference type="GO" id="GO:0042834">
    <property type="term" value="F:peptidoglycan binding"/>
    <property type="evidence" value="ECO:0007669"/>
    <property type="project" value="InterPro"/>
</dbReference>
<dbReference type="OrthoDB" id="7069135at2"/>
<feature type="transmembrane region" description="Helical" evidence="2">
    <location>
        <begin position="9"/>
        <end position="27"/>
    </location>
</feature>
<evidence type="ECO:0000256" key="2">
    <source>
        <dbReference type="SAM" id="Phobius"/>
    </source>
</evidence>
<feature type="compositionally biased region" description="Basic and acidic residues" evidence="1">
    <location>
        <begin position="61"/>
        <end position="85"/>
    </location>
</feature>
<feature type="compositionally biased region" description="Low complexity" evidence="1">
    <location>
        <begin position="138"/>
        <end position="154"/>
    </location>
</feature>
<dbReference type="Gene3D" id="3.30.70.1070">
    <property type="entry name" value="Sporulation related repeat"/>
    <property type="match status" value="2"/>
</dbReference>
<proteinExistence type="predicted"/>
<dbReference type="GO" id="GO:0032153">
    <property type="term" value="C:cell division site"/>
    <property type="evidence" value="ECO:0007669"/>
    <property type="project" value="TreeGrafter"/>
</dbReference>
<dbReference type="GO" id="GO:0030428">
    <property type="term" value="C:cell septum"/>
    <property type="evidence" value="ECO:0007669"/>
    <property type="project" value="TreeGrafter"/>
</dbReference>
<feature type="region of interest" description="Disordered" evidence="1">
    <location>
        <begin position="59"/>
        <end position="85"/>
    </location>
</feature>
<dbReference type="AlphaFoldDB" id="A0A0K0XXR8"/>
<dbReference type="PANTHER" id="PTHR38687">
    <property type="entry name" value="CELL DIVISION PROTEIN DEDD-RELATED"/>
    <property type="match status" value="1"/>
</dbReference>
<organism evidence="3 4">
    <name type="scientific">Wenzhouxiangella marina</name>
    <dbReference type="NCBI Taxonomy" id="1579979"/>
    <lineage>
        <taxon>Bacteria</taxon>
        <taxon>Pseudomonadati</taxon>
        <taxon>Pseudomonadota</taxon>
        <taxon>Gammaproteobacteria</taxon>
        <taxon>Chromatiales</taxon>
        <taxon>Wenzhouxiangellaceae</taxon>
        <taxon>Wenzhouxiangella</taxon>
    </lineage>
</organism>
<name>A0A0K0XXR8_9GAMM</name>
<accession>A0A0K0XXR8</accession>
<dbReference type="Pfam" id="PF05036">
    <property type="entry name" value="SPOR"/>
    <property type="match status" value="2"/>
</dbReference>
<dbReference type="Proteomes" id="UP000066624">
    <property type="component" value="Chromosome"/>
</dbReference>
<keyword evidence="2" id="KW-1133">Transmembrane helix</keyword>
<feature type="region of interest" description="Disordered" evidence="1">
    <location>
        <begin position="100"/>
        <end position="172"/>
    </location>
</feature>
<gene>
    <name evidence="3" type="ORF">WM2015_2041</name>
</gene>
<reference evidence="3 4" key="1">
    <citation type="submission" date="2015-07" db="EMBL/GenBank/DDBJ databases">
        <authorList>
            <person name="Noorani M."/>
        </authorList>
    </citation>
    <scope>NUCLEOTIDE SEQUENCE [LARGE SCALE GENOMIC DNA]</scope>
    <source>
        <strain evidence="3 4">KCTC 42284</strain>
    </source>
</reference>
<keyword evidence="2" id="KW-0472">Membrane</keyword>
<evidence type="ECO:0000313" key="3">
    <source>
        <dbReference type="EMBL" id="AKS42406.1"/>
    </source>
</evidence>
<dbReference type="InterPro" id="IPR036680">
    <property type="entry name" value="SPOR-like_sf"/>
</dbReference>
<dbReference type="InterPro" id="IPR007730">
    <property type="entry name" value="SPOR-like_dom"/>
</dbReference>
<dbReference type="PANTHER" id="PTHR38687:SF1">
    <property type="entry name" value="CELL DIVISION PROTEIN DEDD"/>
    <property type="match status" value="1"/>
</dbReference>
<sequence length="344" mass="36364">MDKVLKQRLIGASILIALAVIFLPMLFEGPEEESVGRELSIELPSAPGERAPVRRLALNPERVRESAPETRAEPAEAARMDPEAGRNADDLMADIEASVARGADSSREPGVSDATDNLTASEAPGEGEGEPEVRAEAASEPESAPETTVEAPVEASPPPATEAARAGDPATAASSGFEVQVASFSNRENADDLVARLTQLGHVASIDLVVRGPSELHRVRTGPYRQRADAERALGQIRQTVAGVNPVIVGEAPVPAAESISAERPVESGYVVQVGSFASRNNAVRLLDQLSNLGYEAFIHEDMAGSRRIWRVRVGPVGSRAEAQARLQAMADEDSLDGLVVSHP</sequence>
<dbReference type="RefSeq" id="WP_049725970.1">
    <property type="nucleotide sequence ID" value="NZ_CP012154.1"/>
</dbReference>
<keyword evidence="4" id="KW-1185">Reference proteome</keyword>
<evidence type="ECO:0000313" key="4">
    <source>
        <dbReference type="Proteomes" id="UP000066624"/>
    </source>
</evidence>
<dbReference type="EMBL" id="CP012154">
    <property type="protein sequence ID" value="AKS42406.1"/>
    <property type="molecule type" value="Genomic_DNA"/>
</dbReference>
<dbReference type="STRING" id="1579979.WM2015_2041"/>
<protein>
    <submittedName>
        <fullName evidence="3">Uncharacterized protein</fullName>
    </submittedName>
</protein>
<dbReference type="GO" id="GO:0032506">
    <property type="term" value="P:cytokinetic process"/>
    <property type="evidence" value="ECO:0007669"/>
    <property type="project" value="TreeGrafter"/>
</dbReference>
<dbReference type="InterPro" id="IPR052521">
    <property type="entry name" value="Cell_div_SPOR-domain"/>
</dbReference>
<dbReference type="SUPFAM" id="SSF110997">
    <property type="entry name" value="Sporulation related repeat"/>
    <property type="match status" value="2"/>
</dbReference>
<dbReference type="PROSITE" id="PS51724">
    <property type="entry name" value="SPOR"/>
    <property type="match status" value="2"/>
</dbReference>
<dbReference type="KEGG" id="wma:WM2015_2041"/>
<keyword evidence="2" id="KW-0812">Transmembrane</keyword>